<dbReference type="SUPFAM" id="SSF53300">
    <property type="entry name" value="vWA-like"/>
    <property type="match status" value="1"/>
</dbReference>
<dbReference type="Proteomes" id="UP000199392">
    <property type="component" value="Unassembled WGS sequence"/>
</dbReference>
<name>A0A1I6REL5_9RHOB</name>
<dbReference type="OrthoDB" id="9792179at2"/>
<organism evidence="1 2">
    <name type="scientific">Alloyangia pacifica</name>
    <dbReference type="NCBI Taxonomy" id="311180"/>
    <lineage>
        <taxon>Bacteria</taxon>
        <taxon>Pseudomonadati</taxon>
        <taxon>Pseudomonadota</taxon>
        <taxon>Alphaproteobacteria</taxon>
        <taxon>Rhodobacterales</taxon>
        <taxon>Roseobacteraceae</taxon>
        <taxon>Alloyangia</taxon>
    </lineage>
</organism>
<dbReference type="Pfam" id="PF06707">
    <property type="entry name" value="DUF1194"/>
    <property type="match status" value="1"/>
</dbReference>
<dbReference type="AlphaFoldDB" id="A0A1I6REL5"/>
<keyword evidence="2" id="KW-1185">Reference proteome</keyword>
<dbReference type="InterPro" id="IPR010607">
    <property type="entry name" value="DUF1194"/>
</dbReference>
<protein>
    <recommendedName>
        <fullName evidence="3">DUF1194 domain-containing protein</fullName>
    </recommendedName>
</protein>
<dbReference type="InterPro" id="IPR036465">
    <property type="entry name" value="vWFA_dom_sf"/>
</dbReference>
<reference evidence="2" key="1">
    <citation type="submission" date="2016-10" db="EMBL/GenBank/DDBJ databases">
        <authorList>
            <person name="Varghese N."/>
            <person name="Submissions S."/>
        </authorList>
    </citation>
    <scope>NUCLEOTIDE SEQUENCE [LARGE SCALE GENOMIC DNA]</scope>
    <source>
        <strain evidence="2">DSM 26894</strain>
    </source>
</reference>
<dbReference type="EMBL" id="FOZW01000003">
    <property type="protein sequence ID" value="SFS63086.1"/>
    <property type="molecule type" value="Genomic_DNA"/>
</dbReference>
<gene>
    <name evidence="1" type="ORF">SAMN04488050_10331</name>
</gene>
<evidence type="ECO:0000313" key="1">
    <source>
        <dbReference type="EMBL" id="SFS63086.1"/>
    </source>
</evidence>
<accession>A0A1I6REL5</accession>
<evidence type="ECO:0000313" key="2">
    <source>
        <dbReference type="Proteomes" id="UP000199392"/>
    </source>
</evidence>
<dbReference type="Gene3D" id="3.40.50.410">
    <property type="entry name" value="von Willebrand factor, type A domain"/>
    <property type="match status" value="1"/>
</dbReference>
<evidence type="ECO:0008006" key="3">
    <source>
        <dbReference type="Google" id="ProtNLM"/>
    </source>
</evidence>
<proteinExistence type="predicted"/>
<dbReference type="STRING" id="311180.SAMN04488050_10331"/>
<sequence>MPRSLPNPGQACPTPATGERVGARLAAALSVGLGLWSGSAALAQETPCRLALLLALDVSSSVDDQEYRLQKEGLAGALRDPDVRRAILDGGGLVALSAYEWSGRNQSQLVLDWVLLQDEAAIDAAVVRLLSAPRSYNRYPTAMGYALGFGAGILEAAPACERQVIDVSGDGITNDGFRPQQAYSHYPFEGVTVNGLAVMGSDPRVVEYFEGEVRHGPGAFVEIASGYEDFLRAMSRKLFRELNDMMVGELVPIPGPAAPEVTELR</sequence>